<feature type="domain" description="Glutamate-ammonia ligase adenylyltransferase repeated" evidence="7">
    <location>
        <begin position="633"/>
        <end position="884"/>
    </location>
</feature>
<name>A0A0B5FLU9_9BACT</name>
<keyword evidence="5" id="KW-0460">Magnesium</keyword>
<keyword evidence="10" id="KW-1185">Reference proteome</keyword>
<dbReference type="SUPFAM" id="SSF81593">
    <property type="entry name" value="Nucleotidyltransferase substrate binding subunit/domain"/>
    <property type="match status" value="2"/>
</dbReference>
<feature type="domain" description="Glutamate-ammonia ligase adenylyltransferase repeated" evidence="7">
    <location>
        <begin position="97"/>
        <end position="354"/>
    </location>
</feature>
<keyword evidence="1 9" id="KW-0808">Transferase</keyword>
<dbReference type="HOGENOM" id="CLU_006233_1_1_7"/>
<dbReference type="GO" id="GO:0008882">
    <property type="term" value="F:[glutamate-ammonia-ligase] adenylyltransferase activity"/>
    <property type="evidence" value="ECO:0007669"/>
    <property type="project" value="InterPro"/>
</dbReference>
<dbReference type="GO" id="GO:0000820">
    <property type="term" value="P:regulation of glutamine family amino acid metabolic process"/>
    <property type="evidence" value="ECO:0007669"/>
    <property type="project" value="TreeGrafter"/>
</dbReference>
<evidence type="ECO:0000313" key="10">
    <source>
        <dbReference type="Proteomes" id="UP000035036"/>
    </source>
</evidence>
<gene>
    <name evidence="9" type="ORF">GSUB_02160</name>
</gene>
<keyword evidence="9" id="KW-0436">Ligase</keyword>
<dbReference type="PANTHER" id="PTHR30621">
    <property type="entry name" value="GLUTAMINE SYNTHETASE ADENYLYLTRANSFERASE"/>
    <property type="match status" value="1"/>
</dbReference>
<dbReference type="Gene3D" id="3.30.460.10">
    <property type="entry name" value="Beta Polymerase, domain 2"/>
    <property type="match status" value="2"/>
</dbReference>
<protein>
    <submittedName>
        <fullName evidence="9">Glutamate-ammonia-ligase adenylyltransferase</fullName>
    </submittedName>
</protein>
<evidence type="ECO:0000256" key="3">
    <source>
        <dbReference type="ARBA" id="ARBA00022741"/>
    </source>
</evidence>
<dbReference type="InterPro" id="IPR023057">
    <property type="entry name" value="GlnE"/>
</dbReference>
<keyword evidence="4" id="KW-0067">ATP-binding</keyword>
<organism evidence="9 10">
    <name type="scientific">Geoalkalibacter subterraneus</name>
    <dbReference type="NCBI Taxonomy" id="483547"/>
    <lineage>
        <taxon>Bacteria</taxon>
        <taxon>Pseudomonadati</taxon>
        <taxon>Thermodesulfobacteriota</taxon>
        <taxon>Desulfuromonadia</taxon>
        <taxon>Desulfuromonadales</taxon>
        <taxon>Geoalkalibacteraceae</taxon>
        <taxon>Geoalkalibacter</taxon>
    </lineage>
</organism>
<dbReference type="OrthoDB" id="9759366at2"/>
<keyword evidence="6" id="KW-0511">Multifunctional enzyme</keyword>
<dbReference type="Pfam" id="PF03710">
    <property type="entry name" value="GlnE"/>
    <property type="match status" value="2"/>
</dbReference>
<dbReference type="GO" id="GO:0016874">
    <property type="term" value="F:ligase activity"/>
    <property type="evidence" value="ECO:0007669"/>
    <property type="project" value="UniProtKB-KW"/>
</dbReference>
<dbReference type="AlphaFoldDB" id="A0A0B5FLU9"/>
<dbReference type="PANTHER" id="PTHR30621:SF0">
    <property type="entry name" value="BIFUNCTIONAL GLUTAMINE SYNTHETASE ADENYLYLTRANSFERASE_ADENYLYL-REMOVING ENZYME"/>
    <property type="match status" value="1"/>
</dbReference>
<dbReference type="GO" id="GO:0005524">
    <property type="term" value="F:ATP binding"/>
    <property type="evidence" value="ECO:0007669"/>
    <property type="project" value="UniProtKB-KW"/>
</dbReference>
<evidence type="ECO:0000256" key="2">
    <source>
        <dbReference type="ARBA" id="ARBA00022695"/>
    </source>
</evidence>
<evidence type="ECO:0000256" key="5">
    <source>
        <dbReference type="ARBA" id="ARBA00022842"/>
    </source>
</evidence>
<dbReference type="InterPro" id="IPR013546">
    <property type="entry name" value="PII_UdlTrfase/GS_AdlTrfase"/>
</dbReference>
<dbReference type="Proteomes" id="UP000035036">
    <property type="component" value="Chromosome"/>
</dbReference>
<evidence type="ECO:0000256" key="6">
    <source>
        <dbReference type="ARBA" id="ARBA00023268"/>
    </source>
</evidence>
<dbReference type="EMBL" id="CP010311">
    <property type="protein sequence ID" value="AJF05609.1"/>
    <property type="molecule type" value="Genomic_DNA"/>
</dbReference>
<accession>A0A0B5FLU9</accession>
<dbReference type="STRING" id="483547.GSUB_02160"/>
<sequence>MTRTQLQEAVEACRDADEACLAEILGGLGYLQPRRSATNLVLLAENPDLAGLLDLIIVDALESASPDDTLNALERLANTAESEDLLAVINAPEMRRRLFVILGASPFLASLLCRDSHYLRRLLVENDLLRSKSGSQMIRQLRELIPDGSDFSFLQQELRRYKRREILRIGGRDLCELADLTQTTAELSDLAGACLDRAIEICSAILQQEYGPPQVVEEEGSEPYEPRFCVLGMGKFGGRELNFSSDIDLIYLYSSERGETLGVKNERGEIKNRIEVHPYFVKLAEMVTRAIGQVTEDGFVFRVDCNLRPEGSRGEMAISLRGAEVYYESWGQSWERAAMLKARPVAGSKELGERVIKTLTPFIYRRYLDYGMVEDIKAMKQKIDRNLSRAREGEVNLKLGWGGIREIEFFVQALQLIYAGKNVHLRERNTLKALELLRREELIGDEECRNLSEAYVFLRTVEHRLQMVQERQTHNLPKKEEEMALLARRCGFAEMDGFTRTLARHRENVHAIYRDLFFTSEEKIKEEIRPEVNFLFDPNADPDLVKDLLAEKGFKNVEGAYENLVVLRRGGSAAFLTERARRMLERIAPLLLQEVLDSPEPEMALTNLERFLSALRARYSFYALLAENHEILKLLINLFGTSLFLSRIFIQHPEILDALVSRHYAVINKDKERLREDIKDHFARAHDYEEKLEALRRYRNEEFLRIALHDLSGRLGQAEGTGQLSMLAEVCLEQAVELAREELRPRFGLPMCEDDNGLEREAAFAIVGMGKLGGRELTYHSDLDIIFIYETDGTNRPASGTDPERFRELTNHQYFSRLAQRIISILTLQTREGVVYKIDTRLRPSGNQGPLVTNLPAYQQYHDSRAALWERQALTKARTVTGPDWFAKRIDEVNQAQVYEKPVPDTLRSEIYRLRGRMESEIAKESADHFNIKTGRGGMVDVEFLAQYLQILHGGKHPELRCTNTLDLLDALEEKGILSFADHAELSTGYAFLRRLENKLRLVHDQSISELSGDRTYLEKLARRLGYPERPMRPDQAFLADYRNTTEKIRAIFERFLGSEADTKASES</sequence>
<dbReference type="CDD" id="cd05401">
    <property type="entry name" value="NT_GlnE_GlnD_like"/>
    <property type="match status" value="2"/>
</dbReference>
<evidence type="ECO:0000313" key="9">
    <source>
        <dbReference type="EMBL" id="AJF05609.1"/>
    </source>
</evidence>
<dbReference type="SUPFAM" id="SSF81301">
    <property type="entry name" value="Nucleotidyltransferase"/>
    <property type="match status" value="2"/>
</dbReference>
<dbReference type="HAMAP" id="MF_00802">
    <property type="entry name" value="GlnE"/>
    <property type="match status" value="1"/>
</dbReference>
<dbReference type="InterPro" id="IPR005190">
    <property type="entry name" value="GlnE_rpt_dom"/>
</dbReference>
<dbReference type="Pfam" id="PF08335">
    <property type="entry name" value="GlnD_UR_UTase"/>
    <property type="match status" value="2"/>
</dbReference>
<dbReference type="RefSeq" id="WP_040198991.1">
    <property type="nucleotide sequence ID" value="NZ_CP010311.1"/>
</dbReference>
<feature type="domain" description="PII-uridylyltransferase/Glutamine-synthetase adenylyltransferase" evidence="8">
    <location>
        <begin position="378"/>
        <end position="517"/>
    </location>
</feature>
<dbReference type="NCBIfam" id="NF008292">
    <property type="entry name" value="PRK11072.1"/>
    <property type="match status" value="1"/>
</dbReference>
<dbReference type="Gene3D" id="1.20.120.1510">
    <property type="match status" value="1"/>
</dbReference>
<keyword evidence="3" id="KW-0547">Nucleotide-binding</keyword>
<dbReference type="GO" id="GO:0005829">
    <property type="term" value="C:cytosol"/>
    <property type="evidence" value="ECO:0007669"/>
    <property type="project" value="TreeGrafter"/>
</dbReference>
<dbReference type="InterPro" id="IPR043519">
    <property type="entry name" value="NT_sf"/>
</dbReference>
<dbReference type="KEGG" id="gsb:GSUB_02160"/>
<dbReference type="FunFam" id="1.20.120.330:FF:000005">
    <property type="entry name" value="Bifunctional glutamine synthetase adenylyltransferase/adenylyl-removing enzyme"/>
    <property type="match status" value="1"/>
</dbReference>
<evidence type="ECO:0000256" key="1">
    <source>
        <dbReference type="ARBA" id="ARBA00022679"/>
    </source>
</evidence>
<feature type="domain" description="PII-uridylyltransferase/Glutamine-synthetase adenylyltransferase" evidence="8">
    <location>
        <begin position="917"/>
        <end position="1057"/>
    </location>
</feature>
<evidence type="ECO:0000259" key="8">
    <source>
        <dbReference type="Pfam" id="PF08335"/>
    </source>
</evidence>
<evidence type="ECO:0000259" key="7">
    <source>
        <dbReference type="Pfam" id="PF03710"/>
    </source>
</evidence>
<keyword evidence="2 9" id="KW-0548">Nucleotidyltransferase</keyword>
<evidence type="ECO:0000256" key="4">
    <source>
        <dbReference type="ARBA" id="ARBA00022840"/>
    </source>
</evidence>
<proteinExistence type="inferred from homology"/>
<reference evidence="9 10" key="1">
    <citation type="journal article" date="2015" name="Genome Announc.">
        <title>Genomes of Geoalkalibacter ferrihydriticus Z-0531T and Geoalkalibacter subterraneus Red1T, Two Haloalkaliphilic Metal-Reducing Deltaproteobacteria.</title>
        <authorList>
            <person name="Badalamenti J.P."/>
            <person name="Krajmalnik-Brown R."/>
            <person name="Torres C.I."/>
            <person name="Bond D.R."/>
        </authorList>
    </citation>
    <scope>NUCLEOTIDE SEQUENCE [LARGE SCALE GENOMIC DNA]</scope>
    <source>
        <strain evidence="9 10">Red1</strain>
    </source>
</reference>
<dbReference type="Gene3D" id="1.20.120.330">
    <property type="entry name" value="Nucleotidyltransferases domain 2"/>
    <property type="match status" value="2"/>
</dbReference>